<reference evidence="2 3" key="1">
    <citation type="submission" date="2021-03" db="EMBL/GenBank/DDBJ databases">
        <title>Thiomicrorhabdus sp.nov.,novel sulfur-oxidizing bacteria isolated from coastal sediment.</title>
        <authorList>
            <person name="Liu X."/>
        </authorList>
    </citation>
    <scope>NUCLEOTIDE SEQUENCE [LARGE SCALE GENOMIC DNA]</scope>
    <source>
        <strain evidence="2 3">6S2-11</strain>
    </source>
</reference>
<keyword evidence="1" id="KW-0732">Signal</keyword>
<evidence type="ECO:0000313" key="3">
    <source>
        <dbReference type="Proteomes" id="UP000664835"/>
    </source>
</evidence>
<proteinExistence type="predicted"/>
<comment type="caution">
    <text evidence="2">The sequence shown here is derived from an EMBL/GenBank/DDBJ whole genome shotgun (WGS) entry which is preliminary data.</text>
</comment>
<name>A0ABS3Q5E4_9GAMM</name>
<gene>
    <name evidence="2" type="ORF">J3998_08090</name>
</gene>
<evidence type="ECO:0000313" key="2">
    <source>
        <dbReference type="EMBL" id="MBO1927537.1"/>
    </source>
</evidence>
<feature type="chain" id="PRO_5047447555" description="Alginate export domain-containing protein" evidence="1">
    <location>
        <begin position="29"/>
        <end position="417"/>
    </location>
</feature>
<sequence>MKKPVLLSQSFPALLFSCLLGIPLTSLADEKNSTDNIIYKGFVSQSFIKSWENPYLTEKSLDGSFDMRELSLNVNWLATDNFRMNGQVLSQKLGQYEDGKPKVDFLLAEYNYPQADSNKGIRIGRVKTPYGLFNRVRDIPTSRPGFTVPNSVYLEGLRDFMISTDGVNLYGEWFTKSGEIEFDAYAGKRESSVIDGLVTEEMDDLNFDHIRKQGARLFFRPANVSGLQVGASGLRASTSVKGAISSQGVYNDPNFGPIPYTALSNLNVDVVADLYLLSVEYKWAEFIFRSEYERGELAFKGDSRTTTTLNPSFTQTSPVNESLDIHGYYVQLGWELSPKWTWYVTHENYRVGEGNSKDSKQTSNSLAFRWNMTEDWSLSSQYSDNNGIGLLPYFNGMSRTSAKENWGFWGTTLTYLF</sequence>
<organism evidence="2 3">
    <name type="scientific">Thiomicrorhabdus marina</name>
    <dbReference type="NCBI Taxonomy" id="2818442"/>
    <lineage>
        <taxon>Bacteria</taxon>
        <taxon>Pseudomonadati</taxon>
        <taxon>Pseudomonadota</taxon>
        <taxon>Gammaproteobacteria</taxon>
        <taxon>Thiotrichales</taxon>
        <taxon>Piscirickettsiaceae</taxon>
        <taxon>Thiomicrorhabdus</taxon>
    </lineage>
</organism>
<evidence type="ECO:0000256" key="1">
    <source>
        <dbReference type="SAM" id="SignalP"/>
    </source>
</evidence>
<feature type="signal peptide" evidence="1">
    <location>
        <begin position="1"/>
        <end position="28"/>
    </location>
</feature>
<keyword evidence="3" id="KW-1185">Reference proteome</keyword>
<protein>
    <recommendedName>
        <fullName evidence="4">Alginate export domain-containing protein</fullName>
    </recommendedName>
</protein>
<accession>A0ABS3Q5E4</accession>
<dbReference type="SUPFAM" id="SSF56935">
    <property type="entry name" value="Porins"/>
    <property type="match status" value="1"/>
</dbReference>
<dbReference type="Proteomes" id="UP000664835">
    <property type="component" value="Unassembled WGS sequence"/>
</dbReference>
<dbReference type="RefSeq" id="WP_208149834.1">
    <property type="nucleotide sequence ID" value="NZ_JAGETV010000013.1"/>
</dbReference>
<dbReference type="PROSITE" id="PS51257">
    <property type="entry name" value="PROKAR_LIPOPROTEIN"/>
    <property type="match status" value="1"/>
</dbReference>
<evidence type="ECO:0008006" key="4">
    <source>
        <dbReference type="Google" id="ProtNLM"/>
    </source>
</evidence>
<dbReference type="EMBL" id="JAGETV010000013">
    <property type="protein sequence ID" value="MBO1927537.1"/>
    <property type="molecule type" value="Genomic_DNA"/>
</dbReference>